<sequence>MLYDPYAAVVALPTPSDLALAVRLAPVIRFAANEPFLPSKVGITVLDAPGRSPSAPLDVTFEHGVVRALEYAIWWDWDIQHLYELEHIWLKLDAEGAVVDVCASAHGKLVPMRRSDGSLPVEDGRITLYSEPGKHAFHAESQSIIDRREQLTACCTAMTSAGHVLVNQMFKERLAAVTAEDHRAVRRHLQNRAFLPVFDFSKAFDLAQVECMSWPDLYTYIGPRVLQVLEQVRANQPLIRAVFLDSGDTLVDEATEVRDVDDHVVEAQLIPGAKQMVENLALDGYRIVLVADGSLKSFANILGGHGVSEYFVAEIISEAEGCEKPAAKMFYAALTALGLTGDDAGSVVMVGNHLGRDIKGANELGIISIWQNWSPRRSKTPSDISEVPTYTIANPSQLPLLLAEIECAWGRTALNPVWDS</sequence>
<dbReference type="GO" id="GO:0016787">
    <property type="term" value="F:hydrolase activity"/>
    <property type="evidence" value="ECO:0007669"/>
    <property type="project" value="UniProtKB-KW"/>
</dbReference>
<dbReference type="RefSeq" id="WP_206513520.1">
    <property type="nucleotide sequence ID" value="NZ_BMKB01000001.1"/>
</dbReference>
<dbReference type="InterPro" id="IPR023214">
    <property type="entry name" value="HAD_sf"/>
</dbReference>
<name>A0A916R685_9HYPH</name>
<evidence type="ECO:0000256" key="2">
    <source>
        <dbReference type="ARBA" id="ARBA00022842"/>
    </source>
</evidence>
<evidence type="ECO:0000313" key="3">
    <source>
        <dbReference type="EMBL" id="GGA40479.1"/>
    </source>
</evidence>
<reference evidence="3 4" key="1">
    <citation type="journal article" date="2014" name="Int. J. Syst. Evol. Microbiol.">
        <title>Complete genome sequence of Corynebacterium casei LMG S-19264T (=DSM 44701T), isolated from a smear-ripened cheese.</title>
        <authorList>
            <consortium name="US DOE Joint Genome Institute (JGI-PGF)"/>
            <person name="Walter F."/>
            <person name="Albersmeier A."/>
            <person name="Kalinowski J."/>
            <person name="Ruckert C."/>
        </authorList>
    </citation>
    <scope>NUCLEOTIDE SEQUENCE [LARGE SCALE GENOMIC DNA]</scope>
    <source>
        <strain evidence="3 4">CGMCC 1.15896</strain>
    </source>
</reference>
<keyword evidence="1" id="KW-0378">Hydrolase</keyword>
<dbReference type="InterPro" id="IPR051400">
    <property type="entry name" value="HAD-like_hydrolase"/>
</dbReference>
<accession>A0A916R685</accession>
<evidence type="ECO:0000313" key="4">
    <source>
        <dbReference type="Proteomes" id="UP000596977"/>
    </source>
</evidence>
<evidence type="ECO:0000256" key="1">
    <source>
        <dbReference type="ARBA" id="ARBA00022801"/>
    </source>
</evidence>
<dbReference type="Pfam" id="PF00702">
    <property type="entry name" value="Hydrolase"/>
    <property type="match status" value="1"/>
</dbReference>
<evidence type="ECO:0008006" key="5">
    <source>
        <dbReference type="Google" id="ProtNLM"/>
    </source>
</evidence>
<dbReference type="Gene3D" id="3.40.50.1000">
    <property type="entry name" value="HAD superfamily/HAD-like"/>
    <property type="match status" value="1"/>
</dbReference>
<proteinExistence type="predicted"/>
<keyword evidence="2" id="KW-0460">Magnesium</keyword>
<comment type="caution">
    <text evidence="3">The sequence shown here is derived from an EMBL/GenBank/DDBJ whole genome shotgun (WGS) entry which is preliminary data.</text>
</comment>
<gene>
    <name evidence="3" type="ORF">GCM10011499_07550</name>
</gene>
<keyword evidence="4" id="KW-1185">Reference proteome</keyword>
<protein>
    <recommendedName>
        <fullName evidence="5">Hydrolase of the HAD superfamily</fullName>
    </recommendedName>
</protein>
<dbReference type="PANTHER" id="PTHR46470">
    <property type="entry name" value="N-ACYLNEURAMINATE-9-PHOSPHATASE"/>
    <property type="match status" value="1"/>
</dbReference>
<dbReference type="EMBL" id="BMKB01000001">
    <property type="protein sequence ID" value="GGA40479.1"/>
    <property type="molecule type" value="Genomic_DNA"/>
</dbReference>
<dbReference type="Proteomes" id="UP000596977">
    <property type="component" value="Unassembled WGS sequence"/>
</dbReference>
<dbReference type="AlphaFoldDB" id="A0A916R685"/>
<organism evidence="3 4">
    <name type="scientific">Pelagibacterium lentulum</name>
    <dbReference type="NCBI Taxonomy" id="2029865"/>
    <lineage>
        <taxon>Bacteria</taxon>
        <taxon>Pseudomonadati</taxon>
        <taxon>Pseudomonadota</taxon>
        <taxon>Alphaproteobacteria</taxon>
        <taxon>Hyphomicrobiales</taxon>
        <taxon>Devosiaceae</taxon>
        <taxon>Pelagibacterium</taxon>
    </lineage>
</organism>
<dbReference type="SUPFAM" id="SSF56784">
    <property type="entry name" value="HAD-like"/>
    <property type="match status" value="1"/>
</dbReference>
<dbReference type="InterPro" id="IPR036412">
    <property type="entry name" value="HAD-like_sf"/>
</dbReference>